<feature type="domain" description="Dynamin N-terminal" evidence="2">
    <location>
        <begin position="78"/>
        <end position="305"/>
    </location>
</feature>
<feature type="coiled-coil region" evidence="1">
    <location>
        <begin position="16"/>
        <end position="77"/>
    </location>
</feature>
<accession>A0A6J7A1F7</accession>
<dbReference type="PANTHER" id="PTHR36681">
    <property type="entry name" value="NUCLEAR GTPASE, GERMINAL CENTER-ASSOCIATED, TANDEM DUPLICATE 3"/>
    <property type="match status" value="1"/>
</dbReference>
<sequence>MHPDEQPEQPEHHVHLWALDVAVADLRDRLDALENAVVDADDIDDDIDAKDIDLDAVDEAGALLDELEDALEGQQVRVALLGDTNAGKSTLVNAVLGQRLLPSSSSGPGTAVVSTLRHRPGPTITVEILFATGANLRRACQELLDQLAALRDQPDDIDIDLDILDLVDASRRRLGRVFGATLRDYLATGRVSVLHEVPEAAAIVAEGRRVVDSTSADDVHRTLLAHADASAAIGYLVERVDIAGDFPALRTGVTLLDLPGLNDPDARRTAAARQAIADADVVWVVYPLDTGLGTSTIRAVQSTLTAHHLLLDRRATRLRFVCTKNEGVADDTAHRLGLLPETSDTERRAVRDAATLEELTGKVDLLVRPLGRRLGDLAVEATRIVREAPVHLVSAHDSLRHDADAGISPLAEELVAIGTQLVPADALQALGDAVDRVAAIVSAIERGDTIETTAHDTADAIEPGALAQLRSFAADLRGLTAAFVDQTSAAAHHSFADDARLRSSWESLSPIVLHSIALRRGFFTGSGGAHYDCNADIGQSFFVMAQHAWVQYFHVDLPAIMTPMLEELTSLTGARPVMLYREAQRFAREVEPDLLAAIVETVRERLVPHYDRLVNGVELPSGHALVDGLVGAIDTERDMLRSAVVECVRTWLAGVVDDLIAAAYADASRFASRST</sequence>
<dbReference type="Gene3D" id="3.40.50.300">
    <property type="entry name" value="P-loop containing nucleotide triphosphate hydrolases"/>
    <property type="match status" value="2"/>
</dbReference>
<dbReference type="InterPro" id="IPR045063">
    <property type="entry name" value="Dynamin_N"/>
</dbReference>
<gene>
    <name evidence="3" type="ORF">UFOPK3139_01071</name>
</gene>
<protein>
    <submittedName>
        <fullName evidence="3">Unannotated protein</fullName>
    </submittedName>
</protein>
<dbReference type="EMBL" id="CAFABA010000034">
    <property type="protein sequence ID" value="CAB4826592.1"/>
    <property type="molecule type" value="Genomic_DNA"/>
</dbReference>
<dbReference type="SUPFAM" id="SSF52540">
    <property type="entry name" value="P-loop containing nucleoside triphosphate hydrolases"/>
    <property type="match status" value="1"/>
</dbReference>
<dbReference type="Pfam" id="PF00350">
    <property type="entry name" value="Dynamin_N"/>
    <property type="match status" value="1"/>
</dbReference>
<evidence type="ECO:0000259" key="2">
    <source>
        <dbReference type="Pfam" id="PF00350"/>
    </source>
</evidence>
<reference evidence="3" key="1">
    <citation type="submission" date="2020-05" db="EMBL/GenBank/DDBJ databases">
        <authorList>
            <person name="Chiriac C."/>
            <person name="Salcher M."/>
            <person name="Ghai R."/>
            <person name="Kavagutti S V."/>
        </authorList>
    </citation>
    <scope>NUCLEOTIDE SEQUENCE</scope>
</reference>
<keyword evidence="1" id="KW-0175">Coiled coil</keyword>
<proteinExistence type="predicted"/>
<name>A0A6J7A1F7_9ZZZZ</name>
<evidence type="ECO:0000256" key="1">
    <source>
        <dbReference type="SAM" id="Coils"/>
    </source>
</evidence>
<organism evidence="3">
    <name type="scientific">freshwater metagenome</name>
    <dbReference type="NCBI Taxonomy" id="449393"/>
    <lineage>
        <taxon>unclassified sequences</taxon>
        <taxon>metagenomes</taxon>
        <taxon>ecological metagenomes</taxon>
    </lineage>
</organism>
<evidence type="ECO:0000313" key="3">
    <source>
        <dbReference type="EMBL" id="CAB4826592.1"/>
    </source>
</evidence>
<dbReference type="InterPro" id="IPR027417">
    <property type="entry name" value="P-loop_NTPase"/>
</dbReference>
<dbReference type="AlphaFoldDB" id="A0A6J7A1F7"/>
<dbReference type="PANTHER" id="PTHR36681:SF3">
    <property type="entry name" value="NUCLEAR GTPASE, GERMINAL CENTER-ASSOCIATED, TANDEM DUPLICATE 3"/>
    <property type="match status" value="1"/>
</dbReference>